<proteinExistence type="predicted"/>
<feature type="domain" description="Glycosyl hydrolase-like 10" evidence="3">
    <location>
        <begin position="34"/>
        <end position="350"/>
    </location>
</feature>
<sequence length="498" mass="57127">MITNRRLISLMFSFWIAAGFVSAQSPAVPMPARELRGSWIATVHNINWPSEPGLPATRQKEQLQRLIQSAHDHGLNCLIFQVRPAGDALYESSLEPWSPYLSGLMSLPPSPRWDPLDFAVKEAHRLGMELHAWFNPFRALAGDKHAPSANHIRRQHPEWTVKYGRDWWMDPGIPEVRQRALEVMLDVTRRYDVDGIHMDDYFYPYPLPGADKKPIPFDDTRSYAKYASSALGGLAPSLPEWRRQNVDALVRATYTGIKEIKRTVKFGISPFGLWRPNFPEGTGGGLDPYEEMGADSRKWLQQGWVDYLTPQLYWTIDRPKLGFTTYYEWWLNENTLGRHIWPGMNSSKVGDDRYAGEILRQISVLRERGLRMTPGHFHWNFAALDKDVGKLGTLTKERAYTIHALPPASPWLSQVALPAPLLEKLAEGKRLRWGFNDPRWENYSRWWVIQALIEGKWRTVEVTFKDQHELDWPSKAAAVAVRAAGHSWEVGEAGLITR</sequence>
<dbReference type="InterPro" id="IPR017853">
    <property type="entry name" value="GH"/>
</dbReference>
<evidence type="ECO:0000313" key="4">
    <source>
        <dbReference type="EMBL" id="SKA91766.1"/>
    </source>
</evidence>
<dbReference type="PANTHER" id="PTHR43405">
    <property type="entry name" value="GLYCOSYL HYDROLASE DIGH"/>
    <property type="match status" value="1"/>
</dbReference>
<dbReference type="PANTHER" id="PTHR43405:SF1">
    <property type="entry name" value="GLYCOSYL HYDROLASE DIGH"/>
    <property type="match status" value="1"/>
</dbReference>
<dbReference type="AlphaFoldDB" id="A0A1T4XQE5"/>
<evidence type="ECO:0000256" key="1">
    <source>
        <dbReference type="ARBA" id="ARBA00022729"/>
    </source>
</evidence>
<dbReference type="Proteomes" id="UP000190774">
    <property type="component" value="Unassembled WGS sequence"/>
</dbReference>
<dbReference type="RefSeq" id="WP_176159316.1">
    <property type="nucleotide sequence ID" value="NZ_FUYE01000005.1"/>
</dbReference>
<evidence type="ECO:0000313" key="5">
    <source>
        <dbReference type="Proteomes" id="UP000190774"/>
    </source>
</evidence>
<reference evidence="5" key="1">
    <citation type="submission" date="2017-02" db="EMBL/GenBank/DDBJ databases">
        <authorList>
            <person name="Varghese N."/>
            <person name="Submissions S."/>
        </authorList>
    </citation>
    <scope>NUCLEOTIDE SEQUENCE [LARGE SCALE GENOMIC DNA]</scope>
    <source>
        <strain evidence="5">ATCC 700200</strain>
    </source>
</reference>
<feature type="chain" id="PRO_5012910911" evidence="2">
    <location>
        <begin position="24"/>
        <end position="498"/>
    </location>
</feature>
<evidence type="ECO:0000256" key="2">
    <source>
        <dbReference type="SAM" id="SignalP"/>
    </source>
</evidence>
<dbReference type="STRING" id="48467.SAMN02745166_01784"/>
<accession>A0A1T4XQE5</accession>
<dbReference type="Pfam" id="PF02638">
    <property type="entry name" value="GHL10"/>
    <property type="match status" value="1"/>
</dbReference>
<evidence type="ECO:0000259" key="3">
    <source>
        <dbReference type="Pfam" id="PF02638"/>
    </source>
</evidence>
<feature type="signal peptide" evidence="2">
    <location>
        <begin position="1"/>
        <end position="23"/>
    </location>
</feature>
<keyword evidence="5" id="KW-1185">Reference proteome</keyword>
<name>A0A1T4XQE5_9BACT</name>
<gene>
    <name evidence="4" type="ORF">SAMN02745166_01784</name>
</gene>
<dbReference type="Gene3D" id="3.20.20.80">
    <property type="entry name" value="Glycosidases"/>
    <property type="match status" value="1"/>
</dbReference>
<keyword evidence="1 2" id="KW-0732">Signal</keyword>
<dbReference type="EMBL" id="FUYE01000005">
    <property type="protein sequence ID" value="SKA91766.1"/>
    <property type="molecule type" value="Genomic_DNA"/>
</dbReference>
<dbReference type="SUPFAM" id="SSF51445">
    <property type="entry name" value="(Trans)glycosidases"/>
    <property type="match status" value="1"/>
</dbReference>
<keyword evidence="4" id="KW-0449">Lipoprotein</keyword>
<protein>
    <submittedName>
        <fullName evidence="4">Uncharacterized lipoprotein YddW, UPF0748 family</fullName>
    </submittedName>
</protein>
<organism evidence="4 5">
    <name type="scientific">Prosthecobacter debontii</name>
    <dbReference type="NCBI Taxonomy" id="48467"/>
    <lineage>
        <taxon>Bacteria</taxon>
        <taxon>Pseudomonadati</taxon>
        <taxon>Verrucomicrobiota</taxon>
        <taxon>Verrucomicrobiia</taxon>
        <taxon>Verrucomicrobiales</taxon>
        <taxon>Verrucomicrobiaceae</taxon>
        <taxon>Prosthecobacter</taxon>
    </lineage>
</organism>
<dbReference type="InterPro" id="IPR052177">
    <property type="entry name" value="Divisome_Glycosyl_Hydrolase"/>
</dbReference>
<dbReference type="InterPro" id="IPR003790">
    <property type="entry name" value="GHL10"/>
</dbReference>